<protein>
    <submittedName>
        <fullName evidence="11">Fur family transcriptional regulator</fullName>
    </submittedName>
</protein>
<evidence type="ECO:0000256" key="5">
    <source>
        <dbReference type="ARBA" id="ARBA00022491"/>
    </source>
</evidence>
<dbReference type="Gene3D" id="3.30.1490.190">
    <property type="match status" value="1"/>
</dbReference>
<dbReference type="Gene3D" id="1.10.10.10">
    <property type="entry name" value="Winged helix-like DNA-binding domain superfamily/Winged helix DNA-binding domain"/>
    <property type="match status" value="1"/>
</dbReference>
<evidence type="ECO:0000256" key="2">
    <source>
        <dbReference type="ARBA" id="ARBA00007957"/>
    </source>
</evidence>
<dbReference type="InterPro" id="IPR036390">
    <property type="entry name" value="WH_DNA-bd_sf"/>
</dbReference>
<dbReference type="RefSeq" id="WP_397558260.1">
    <property type="nucleotide sequence ID" value="NZ_JBIQWL010000012.1"/>
</dbReference>
<evidence type="ECO:0000256" key="3">
    <source>
        <dbReference type="ARBA" id="ARBA00011738"/>
    </source>
</evidence>
<evidence type="ECO:0000256" key="8">
    <source>
        <dbReference type="ARBA" id="ARBA00023015"/>
    </source>
</evidence>
<dbReference type="PANTHER" id="PTHR33202:SF2">
    <property type="entry name" value="FERRIC UPTAKE REGULATION PROTEIN"/>
    <property type="match status" value="1"/>
</dbReference>
<dbReference type="PANTHER" id="PTHR33202">
    <property type="entry name" value="ZINC UPTAKE REGULATION PROTEIN"/>
    <property type="match status" value="1"/>
</dbReference>
<comment type="subunit">
    <text evidence="3">Homodimer.</text>
</comment>
<comment type="similarity">
    <text evidence="2">Belongs to the Fur family.</text>
</comment>
<keyword evidence="5" id="KW-0678">Repressor</keyword>
<evidence type="ECO:0000256" key="9">
    <source>
        <dbReference type="ARBA" id="ARBA00023125"/>
    </source>
</evidence>
<keyword evidence="12" id="KW-1185">Reference proteome</keyword>
<evidence type="ECO:0000256" key="4">
    <source>
        <dbReference type="ARBA" id="ARBA00022490"/>
    </source>
</evidence>
<dbReference type="EMBL" id="JBIQWL010000012">
    <property type="protein sequence ID" value="MFH8252833.1"/>
    <property type="molecule type" value="Genomic_DNA"/>
</dbReference>
<dbReference type="InterPro" id="IPR036388">
    <property type="entry name" value="WH-like_DNA-bd_sf"/>
</dbReference>
<dbReference type="InterPro" id="IPR002481">
    <property type="entry name" value="FUR"/>
</dbReference>
<evidence type="ECO:0000256" key="6">
    <source>
        <dbReference type="ARBA" id="ARBA00022723"/>
    </source>
</evidence>
<dbReference type="Pfam" id="PF01475">
    <property type="entry name" value="FUR"/>
    <property type="match status" value="1"/>
</dbReference>
<keyword evidence="4" id="KW-0963">Cytoplasm</keyword>
<accession>A0ABW7QD56</accession>
<evidence type="ECO:0000313" key="12">
    <source>
        <dbReference type="Proteomes" id="UP001610861"/>
    </source>
</evidence>
<dbReference type="SUPFAM" id="SSF46785">
    <property type="entry name" value="Winged helix' DNA-binding domain"/>
    <property type="match status" value="1"/>
</dbReference>
<keyword evidence="10" id="KW-0804">Transcription</keyword>
<keyword evidence="9" id="KW-0238">DNA-binding</keyword>
<sequence length="133" mass="14352">MPRARLGDQRNTVQKEAITAALAQSPGFVSAQDLHQRLNDDGNPVGLATVYRRLNALVDAGEADTIPVPGGQLFRACRPGGHHHHLVCEDCGNAVEIDPPSEDWLQDAAQRNGYTITRHLLEAFGRCADCTAA</sequence>
<comment type="caution">
    <text evidence="11">The sequence shown here is derived from an EMBL/GenBank/DDBJ whole genome shotgun (WGS) entry which is preliminary data.</text>
</comment>
<evidence type="ECO:0000256" key="10">
    <source>
        <dbReference type="ARBA" id="ARBA00023163"/>
    </source>
</evidence>
<evidence type="ECO:0000256" key="7">
    <source>
        <dbReference type="ARBA" id="ARBA00022833"/>
    </source>
</evidence>
<dbReference type="CDD" id="cd07153">
    <property type="entry name" value="Fur_like"/>
    <property type="match status" value="1"/>
</dbReference>
<name>A0ABW7QD56_9MICO</name>
<dbReference type="InterPro" id="IPR043135">
    <property type="entry name" value="Fur_C"/>
</dbReference>
<evidence type="ECO:0000256" key="1">
    <source>
        <dbReference type="ARBA" id="ARBA00004496"/>
    </source>
</evidence>
<keyword evidence="7" id="KW-0862">Zinc</keyword>
<comment type="subcellular location">
    <subcellularLocation>
        <location evidence="1">Cytoplasm</location>
    </subcellularLocation>
</comment>
<organism evidence="11 12">
    <name type="scientific">Microbacterium alkaliflavum</name>
    <dbReference type="NCBI Taxonomy" id="3248839"/>
    <lineage>
        <taxon>Bacteria</taxon>
        <taxon>Bacillati</taxon>
        <taxon>Actinomycetota</taxon>
        <taxon>Actinomycetes</taxon>
        <taxon>Micrococcales</taxon>
        <taxon>Microbacteriaceae</taxon>
        <taxon>Microbacterium</taxon>
    </lineage>
</organism>
<keyword evidence="8" id="KW-0805">Transcription regulation</keyword>
<evidence type="ECO:0000313" key="11">
    <source>
        <dbReference type="EMBL" id="MFH8252833.1"/>
    </source>
</evidence>
<gene>
    <name evidence="11" type="ORF">ACH3VR_20880</name>
</gene>
<dbReference type="Proteomes" id="UP001610861">
    <property type="component" value="Unassembled WGS sequence"/>
</dbReference>
<keyword evidence="6" id="KW-0479">Metal-binding</keyword>
<proteinExistence type="inferred from homology"/>
<reference evidence="11 12" key="1">
    <citation type="submission" date="2024-09" db="EMBL/GenBank/DDBJ databases">
        <authorList>
            <person name="Pan X."/>
        </authorList>
    </citation>
    <scope>NUCLEOTIDE SEQUENCE [LARGE SCALE GENOMIC DNA]</scope>
    <source>
        <strain evidence="11 12">B2969</strain>
    </source>
</reference>